<dbReference type="GO" id="GO:0005615">
    <property type="term" value="C:extracellular space"/>
    <property type="evidence" value="ECO:0007669"/>
    <property type="project" value="TreeGrafter"/>
</dbReference>
<name>A0AAV7JW18_9METZ</name>
<keyword evidence="4" id="KW-1185">Reference proteome</keyword>
<gene>
    <name evidence="3" type="ORF">LOD99_7228</name>
</gene>
<dbReference type="Proteomes" id="UP001165289">
    <property type="component" value="Unassembled WGS sequence"/>
</dbReference>
<comment type="caution">
    <text evidence="3">The sequence shown here is derived from an EMBL/GenBank/DDBJ whole genome shotgun (WGS) entry which is preliminary data.</text>
</comment>
<dbReference type="GO" id="GO:0008289">
    <property type="term" value="F:lipid binding"/>
    <property type="evidence" value="ECO:0007669"/>
    <property type="project" value="InterPro"/>
</dbReference>
<dbReference type="AlphaFoldDB" id="A0AAV7JW18"/>
<evidence type="ECO:0000313" key="3">
    <source>
        <dbReference type="EMBL" id="KAI6652211.1"/>
    </source>
</evidence>
<evidence type="ECO:0000313" key="4">
    <source>
        <dbReference type="Proteomes" id="UP001165289"/>
    </source>
</evidence>
<dbReference type="Pfam" id="PF02886">
    <property type="entry name" value="LBP_BPI_CETP_C"/>
    <property type="match status" value="1"/>
</dbReference>
<dbReference type="Gene3D" id="3.15.10.10">
    <property type="entry name" value="Bactericidal permeability-increasing protein, domain 1"/>
    <property type="match status" value="1"/>
</dbReference>
<dbReference type="Gene3D" id="3.15.20.10">
    <property type="entry name" value="Bactericidal permeability-increasing protein, domain 2"/>
    <property type="match status" value="1"/>
</dbReference>
<protein>
    <submittedName>
        <fullName evidence="3">Bactericidal permeability-increasing protein</fullName>
    </submittedName>
</protein>
<evidence type="ECO:0000259" key="2">
    <source>
        <dbReference type="SMART" id="SM00329"/>
    </source>
</evidence>
<dbReference type="InterPro" id="IPR001124">
    <property type="entry name" value="Lipid-bd_serum_glycop_C"/>
</dbReference>
<sequence>MAHSGPSPNQALFPGFQFSIPDAQIPHSFDFQSSFYSPLTIQGLDTPSSNIFSTELEGQPTNTFSEQTDISGNTQSMQEDELGSYERQQLSTMKGVAIRNLWTSFQRVAMNLSSIVAEERKRTPNDIQKSLHLWPLFHQTASSLTSFYEGLGLLVTKSGFYEISDITQKISEIAPSIKFPDIGPFKLKETHLFVDYDLNITLHDVKIHTINMSEFSIQPSEESGLSILLKMSVNLETNALLKGKMIVTLIPIPISGNPKVQVDIVNLDCAVSFKLKRNATGDFELEDGSLKSVISVSKLHIKFIGDTPEIWLLNIIDLLVSWGKNLIVKEIHRTLPSIIEQVLNSMDLVLHLEMAGYSNLIDLHLLYDPAFTNNYMEIQCNGTISLVRNTAVYPHSPAKLPSLQQDLDNMLYVWVSNYTINSAIWAYYKADLLSLTISPYNLPNTAITSKLLHLLNTNFYEYLIPPLYRYYPNKNLTIYAAIGSPPGIAFYNDVIGISLNLTIDIKVNESNKFIPAMKFILAMEISSSVNLTNYEDSLYLQPHVISFHHNLRMLTANPILGNINKLFELVNRLLYDPFFVKSFNKLISNGYNLTAILDQLPIQIISPNIKAINIYGRGLEQGIEYGKIVERRELVNKSKKYRKFKKESQQYPDRPASATGDYDDQKCSQPSSPCPNCGYNTQKPSSPVPEQILTLRSRPQIPSSVQISEQNRKRANSLNYDEMPMEVSITKKTKFL</sequence>
<organism evidence="3 4">
    <name type="scientific">Oopsacas minuta</name>
    <dbReference type="NCBI Taxonomy" id="111878"/>
    <lineage>
        <taxon>Eukaryota</taxon>
        <taxon>Metazoa</taxon>
        <taxon>Porifera</taxon>
        <taxon>Hexactinellida</taxon>
        <taxon>Hexasterophora</taxon>
        <taxon>Lyssacinosida</taxon>
        <taxon>Leucopsacidae</taxon>
        <taxon>Oopsacas</taxon>
    </lineage>
</organism>
<dbReference type="SUPFAM" id="SSF55394">
    <property type="entry name" value="Bactericidal permeability-increasing protein, BPI"/>
    <property type="match status" value="1"/>
</dbReference>
<feature type="domain" description="Lipid-binding serum glycoprotein C-terminal" evidence="2">
    <location>
        <begin position="405"/>
        <end position="604"/>
    </location>
</feature>
<proteinExistence type="predicted"/>
<dbReference type="SMART" id="SM00329">
    <property type="entry name" value="BPI2"/>
    <property type="match status" value="1"/>
</dbReference>
<feature type="region of interest" description="Disordered" evidence="1">
    <location>
        <begin position="644"/>
        <end position="673"/>
    </location>
</feature>
<dbReference type="InterPro" id="IPR017943">
    <property type="entry name" value="Bactericidal_perm-incr_a/b_dom"/>
</dbReference>
<dbReference type="InterPro" id="IPR032942">
    <property type="entry name" value="BPI/LBP/Plunc"/>
</dbReference>
<dbReference type="PANTHER" id="PTHR10504:SF131">
    <property type="entry name" value="BPI2 DOMAIN-CONTAINING PROTEIN"/>
    <property type="match status" value="1"/>
</dbReference>
<evidence type="ECO:0000256" key="1">
    <source>
        <dbReference type="SAM" id="MobiDB-lite"/>
    </source>
</evidence>
<reference evidence="3 4" key="1">
    <citation type="journal article" date="2023" name="BMC Biol.">
        <title>The compact genome of the sponge Oopsacas minuta (Hexactinellida) is lacking key metazoan core genes.</title>
        <authorList>
            <person name="Santini S."/>
            <person name="Schenkelaars Q."/>
            <person name="Jourda C."/>
            <person name="Duchesne M."/>
            <person name="Belahbib H."/>
            <person name="Rocher C."/>
            <person name="Selva M."/>
            <person name="Riesgo A."/>
            <person name="Vervoort M."/>
            <person name="Leys S.P."/>
            <person name="Kodjabachian L."/>
            <person name="Le Bivic A."/>
            <person name="Borchiellini C."/>
            <person name="Claverie J.M."/>
            <person name="Renard E."/>
        </authorList>
    </citation>
    <scope>NUCLEOTIDE SEQUENCE [LARGE SCALE GENOMIC DNA]</scope>
    <source>
        <strain evidence="3">SPO-2</strain>
    </source>
</reference>
<accession>A0AAV7JW18</accession>
<dbReference type="PANTHER" id="PTHR10504">
    <property type="entry name" value="BACTERICIDAL PERMEABILITY-INCREASING BPI PROTEIN-RELATED"/>
    <property type="match status" value="1"/>
</dbReference>
<dbReference type="EMBL" id="JAKMXF010000299">
    <property type="protein sequence ID" value="KAI6652211.1"/>
    <property type="molecule type" value="Genomic_DNA"/>
</dbReference>